<dbReference type="HOGENOM" id="CLU_087860_0_2_7"/>
<sequence>MPAISLESRMDLLGECINIGLGRAAEALNRMCASHVVLFAPEIRVMSRPSLTAAASDRCPAVCEGVFLPFSGAMRGMTALAFSHGDAAALVTGLTEAMGILDASEQMRVDTLREVGNVVLVGVLGAMGTMLGLHVDYQPLSTGQSLAPLLGVAEACSTVTLYVRAHFSLARYLAKGDILVVLAQEGFSALTGALDAKIREATGQADPSLTNPPPAS</sequence>
<proteinExistence type="predicted"/>
<dbReference type="STRING" id="596152.DesU5LDRAFT_0080"/>
<evidence type="ECO:0000256" key="1">
    <source>
        <dbReference type="ARBA" id="ARBA00022500"/>
    </source>
</evidence>
<organism evidence="2">
    <name type="scientific">Desulfovibrio sp. U5L</name>
    <dbReference type="NCBI Taxonomy" id="596152"/>
    <lineage>
        <taxon>Bacteria</taxon>
        <taxon>Pseudomonadati</taxon>
        <taxon>Thermodesulfobacteriota</taxon>
        <taxon>Desulfovibrionia</taxon>
        <taxon>Desulfovibrionales</taxon>
        <taxon>Desulfovibrionaceae</taxon>
        <taxon>Desulfovibrio</taxon>
    </lineage>
</organism>
<dbReference type="SUPFAM" id="SSF103039">
    <property type="entry name" value="CheC-like"/>
    <property type="match status" value="1"/>
</dbReference>
<keyword evidence="1" id="KW-0145">Chemotaxis</keyword>
<evidence type="ECO:0000313" key="2">
    <source>
        <dbReference type="EMBL" id="EIG55801.1"/>
    </source>
</evidence>
<dbReference type="EMBL" id="JH600067">
    <property type="protein sequence ID" value="EIG55801.1"/>
    <property type="molecule type" value="Genomic_DNA"/>
</dbReference>
<evidence type="ECO:0008006" key="3">
    <source>
        <dbReference type="Google" id="ProtNLM"/>
    </source>
</evidence>
<dbReference type="Gene3D" id="3.40.1550.10">
    <property type="entry name" value="CheC-like"/>
    <property type="match status" value="1"/>
</dbReference>
<accession>I2Q7P5</accession>
<dbReference type="GO" id="GO:0006935">
    <property type="term" value="P:chemotaxis"/>
    <property type="evidence" value="ECO:0007669"/>
    <property type="project" value="UniProtKB-KW"/>
</dbReference>
<dbReference type="InterPro" id="IPR028976">
    <property type="entry name" value="CheC-like_sf"/>
</dbReference>
<name>I2Q7P5_9BACT</name>
<protein>
    <recommendedName>
        <fullName evidence="3">Chemotaxis protein CheC, inhibitor of MCP methylation</fullName>
    </recommendedName>
</protein>
<dbReference type="eggNOG" id="COG1776">
    <property type="taxonomic scope" value="Bacteria"/>
</dbReference>
<reference evidence="2" key="1">
    <citation type="submission" date="2011-11" db="EMBL/GenBank/DDBJ databases">
        <title>Improved High-Quality Draft sequence of Desulfovibrio sp. U5L.</title>
        <authorList>
            <consortium name="US DOE Joint Genome Institute"/>
            <person name="Lucas S."/>
            <person name="Han J."/>
            <person name="Lapidus A."/>
            <person name="Cheng J.-F."/>
            <person name="Goodwin L."/>
            <person name="Pitluck S."/>
            <person name="Peters L."/>
            <person name="Ovchinnikova G."/>
            <person name="Held B."/>
            <person name="Detter J.C."/>
            <person name="Han C."/>
            <person name="Tapia R."/>
            <person name="Land M."/>
            <person name="Hauser L."/>
            <person name="Kyrpides N."/>
            <person name="Ivanova N."/>
            <person name="Pagani I."/>
            <person name="Gabster J."/>
            <person name="Walker C."/>
            <person name="Stolyar S."/>
            <person name="Stahl D."/>
            <person name="Arkin A."/>
            <person name="Dehal P."/>
            <person name="Hazen T."/>
            <person name="Woyke T."/>
        </authorList>
    </citation>
    <scope>NUCLEOTIDE SEQUENCE [LARGE SCALE GENOMIC DNA]</scope>
    <source>
        <strain evidence="2">U5L</strain>
    </source>
</reference>
<dbReference type="AlphaFoldDB" id="I2Q7P5"/>
<gene>
    <name evidence="2" type="ORF">DesU5LDRAFT_0080</name>
</gene>